<dbReference type="CDD" id="cd03284">
    <property type="entry name" value="ABC_MutS1"/>
    <property type="match status" value="1"/>
</dbReference>
<evidence type="ECO:0000256" key="6">
    <source>
        <dbReference type="ARBA" id="ARBA00023125"/>
    </source>
</evidence>
<evidence type="ECO:0000256" key="7">
    <source>
        <dbReference type="ARBA" id="ARBA00023204"/>
    </source>
</evidence>
<dbReference type="SUPFAM" id="SSF55271">
    <property type="entry name" value="DNA repair protein MutS, domain I"/>
    <property type="match status" value="1"/>
</dbReference>
<dbReference type="InterPro" id="IPR007861">
    <property type="entry name" value="DNA_mismatch_repair_MutS_clamp"/>
</dbReference>
<keyword evidence="5 9" id="KW-0067">ATP-binding</keyword>
<dbReference type="InterPro" id="IPR007860">
    <property type="entry name" value="DNA_mmatch_repair_MutS_con_dom"/>
</dbReference>
<proteinExistence type="inferred from homology"/>
<dbReference type="Pfam" id="PF05190">
    <property type="entry name" value="MutS_IV"/>
    <property type="match status" value="1"/>
</dbReference>
<comment type="similarity">
    <text evidence="1 9 10">Belongs to the DNA mismatch repair MutS family.</text>
</comment>
<keyword evidence="13" id="KW-1185">Reference proteome</keyword>
<feature type="binding site" evidence="9">
    <location>
        <begin position="625"/>
        <end position="632"/>
    </location>
    <ligand>
        <name>ATP</name>
        <dbReference type="ChEBI" id="CHEBI:30616"/>
    </ligand>
</feature>
<evidence type="ECO:0000256" key="9">
    <source>
        <dbReference type="HAMAP-Rule" id="MF_00096"/>
    </source>
</evidence>
<dbReference type="EMBL" id="FWXW01000003">
    <property type="protein sequence ID" value="SMC55996.1"/>
    <property type="molecule type" value="Genomic_DNA"/>
</dbReference>
<comment type="function">
    <text evidence="8 9">This protein is involved in the repair of mismatches in DNA. It is possible that it carries out the mismatch recognition step. This protein has a weak ATPase activity.</text>
</comment>
<dbReference type="InterPro" id="IPR036187">
    <property type="entry name" value="DNA_mismatch_repair_MutS_sf"/>
</dbReference>
<dbReference type="InterPro" id="IPR007695">
    <property type="entry name" value="DNA_mismatch_repair_MutS-lik_N"/>
</dbReference>
<keyword evidence="6 9" id="KW-0238">DNA-binding</keyword>
<evidence type="ECO:0000256" key="3">
    <source>
        <dbReference type="ARBA" id="ARBA00022741"/>
    </source>
</evidence>
<evidence type="ECO:0000256" key="1">
    <source>
        <dbReference type="ARBA" id="ARBA00006271"/>
    </source>
</evidence>
<evidence type="ECO:0000259" key="11">
    <source>
        <dbReference type="PROSITE" id="PS00486"/>
    </source>
</evidence>
<dbReference type="InterPro" id="IPR005748">
    <property type="entry name" value="DNA_mismatch_repair_MutS"/>
</dbReference>
<name>A0A1W2A5S8_9FIRM</name>
<keyword evidence="3 9" id="KW-0547">Nucleotide-binding</keyword>
<dbReference type="Gene3D" id="3.40.1170.10">
    <property type="entry name" value="DNA repair protein MutS, domain I"/>
    <property type="match status" value="1"/>
</dbReference>
<dbReference type="GO" id="GO:0140664">
    <property type="term" value="F:ATP-dependent DNA damage sensor activity"/>
    <property type="evidence" value="ECO:0007669"/>
    <property type="project" value="InterPro"/>
</dbReference>
<dbReference type="GO" id="GO:0003684">
    <property type="term" value="F:damaged DNA binding"/>
    <property type="evidence" value="ECO:0007669"/>
    <property type="project" value="UniProtKB-UniRule"/>
</dbReference>
<evidence type="ECO:0000313" key="13">
    <source>
        <dbReference type="Proteomes" id="UP000192790"/>
    </source>
</evidence>
<keyword evidence="4 9" id="KW-0227">DNA damage</keyword>
<dbReference type="FunFam" id="3.40.1170.10:FF:000001">
    <property type="entry name" value="DNA mismatch repair protein MutS"/>
    <property type="match status" value="1"/>
</dbReference>
<dbReference type="SMART" id="SM00534">
    <property type="entry name" value="MUTSac"/>
    <property type="match status" value="1"/>
</dbReference>
<dbReference type="STRING" id="1122930.SAMN02745168_1527"/>
<dbReference type="HAMAP" id="MF_00096">
    <property type="entry name" value="MutS"/>
    <property type="match status" value="1"/>
</dbReference>
<dbReference type="Gene3D" id="3.30.420.110">
    <property type="entry name" value="MutS, connector domain"/>
    <property type="match status" value="1"/>
</dbReference>
<evidence type="ECO:0000256" key="8">
    <source>
        <dbReference type="ARBA" id="ARBA00024647"/>
    </source>
</evidence>
<dbReference type="PROSITE" id="PS00486">
    <property type="entry name" value="DNA_MISMATCH_REPAIR_2"/>
    <property type="match status" value="1"/>
</dbReference>
<dbReference type="GO" id="GO:0006298">
    <property type="term" value="P:mismatch repair"/>
    <property type="evidence" value="ECO:0007669"/>
    <property type="project" value="UniProtKB-UniRule"/>
</dbReference>
<feature type="domain" description="DNA mismatch repair proteins mutS family" evidence="11">
    <location>
        <begin position="699"/>
        <end position="715"/>
    </location>
</feature>
<evidence type="ECO:0000313" key="12">
    <source>
        <dbReference type="EMBL" id="SMC55996.1"/>
    </source>
</evidence>
<evidence type="ECO:0000256" key="2">
    <source>
        <dbReference type="ARBA" id="ARBA00021982"/>
    </source>
</evidence>
<dbReference type="FunFam" id="3.40.50.300:FF:000870">
    <property type="entry name" value="MutS protein homolog 4"/>
    <property type="match status" value="1"/>
</dbReference>
<dbReference type="NCBIfam" id="TIGR01070">
    <property type="entry name" value="mutS1"/>
    <property type="match status" value="1"/>
</dbReference>
<dbReference type="InterPro" id="IPR036678">
    <property type="entry name" value="MutS_con_dom_sf"/>
</dbReference>
<dbReference type="GO" id="GO:0005524">
    <property type="term" value="F:ATP binding"/>
    <property type="evidence" value="ECO:0007669"/>
    <property type="project" value="UniProtKB-UniRule"/>
</dbReference>
<dbReference type="InterPro" id="IPR007696">
    <property type="entry name" value="DNA_mismatch_repair_MutS_core"/>
</dbReference>
<dbReference type="Pfam" id="PF05192">
    <property type="entry name" value="MutS_III"/>
    <property type="match status" value="1"/>
</dbReference>
<dbReference type="InterPro" id="IPR016151">
    <property type="entry name" value="DNA_mismatch_repair_MutS_N"/>
</dbReference>
<accession>A0A1W2A5S8</accession>
<dbReference type="PANTHER" id="PTHR11361:SF34">
    <property type="entry name" value="DNA MISMATCH REPAIR PROTEIN MSH1, MITOCHONDRIAL"/>
    <property type="match status" value="1"/>
</dbReference>
<dbReference type="Pfam" id="PF00488">
    <property type="entry name" value="MutS_V"/>
    <property type="match status" value="1"/>
</dbReference>
<dbReference type="Pfam" id="PF05188">
    <property type="entry name" value="MutS_II"/>
    <property type="match status" value="1"/>
</dbReference>
<evidence type="ECO:0000256" key="5">
    <source>
        <dbReference type="ARBA" id="ARBA00022840"/>
    </source>
</evidence>
<sequence>MADLTPMMKQYLEIKEQNQDCILFFRLGDFYEMFEDDARLASKELDLTLTTRDRTKENPDDRVPMCGVPYHSSEAYIARLIAKGYKVAICEQMEDPALAKGLVSREVIRIVTPGTVIDSSMLDEGRNNFICSVCLDAESSGICFCDISTGEFFASGFDGPDRVSHLINELGRFAPAEAVLSEEAFAEPDLLTALNDKLGCRCESGGAGRFEPAAAEERILRQFGAEARGTIPREKEAVARSAGALLAYLYETQKTDLSHINVLSYYQSGQYMELDLTARRNLELTETMRSKEKRGSLLWVLDHTQTAMGGRLLRSWIEKPLLSPVAIRRRHLAVQELLNSAVPRAELILVLKKITDMERLVSRAVYGTANGRDLVALSLALSYVPDIKRLIAPFSSVALREIFSNLDELSDIRALIDRAIAEEPPFSVREGGVIRTGYDAEVDRLRDVMSGGKGSVAAIEASEREKSGIKNLKIGYNKVFGYYIEVSKSNYALVPQDYIRKQTLANCERYITPELKEMESTILTAHDKVVALEYELFTGVREAVAGAVHRIQKTASAVARLDTLASFAEAAGKNGYVMPEVDDSGLLEIREGRHPVVEKVLKGSLFVPNDTRMGTEEERVAIITGPNMAGKSTYMRQVALIALMAQIGSFVPAKSARLGVVDRIFTRVGASDDLAAGQSTFMVEMTEVADILRHATAKSLLILDEIGRGTSTFDGMSIARAVLEYCADKKRLGAKTLFATHFHELTEMEEQLAGVKNFNIAVKKRGDEIIFLRKIVRGGADKSYGVEVAKLAGIPDRVIDRAKEILLALENGGPVKARGKSAPAASGDQLSMLDMGASRVADRLRELDVNTLTPIEAMNLLFELKQSLN</sequence>
<dbReference type="PIRSF" id="PIRSF037677">
    <property type="entry name" value="DNA_mis_repair_Msh6"/>
    <property type="match status" value="1"/>
</dbReference>
<dbReference type="InterPro" id="IPR027417">
    <property type="entry name" value="P-loop_NTPase"/>
</dbReference>
<evidence type="ECO:0000256" key="10">
    <source>
        <dbReference type="RuleBase" id="RU003756"/>
    </source>
</evidence>
<dbReference type="PANTHER" id="PTHR11361">
    <property type="entry name" value="DNA MISMATCH REPAIR PROTEIN MUTS FAMILY MEMBER"/>
    <property type="match status" value="1"/>
</dbReference>
<dbReference type="AlphaFoldDB" id="A0A1W2A5S8"/>
<gene>
    <name evidence="9" type="primary">mutS</name>
    <name evidence="12" type="ORF">SAMN02745168_1527</name>
</gene>
<dbReference type="GO" id="GO:0030983">
    <property type="term" value="F:mismatched DNA binding"/>
    <property type="evidence" value="ECO:0007669"/>
    <property type="project" value="InterPro"/>
</dbReference>
<dbReference type="Pfam" id="PF01624">
    <property type="entry name" value="MutS_I"/>
    <property type="match status" value="1"/>
</dbReference>
<reference evidence="12 13" key="1">
    <citation type="submission" date="2017-04" db="EMBL/GenBank/DDBJ databases">
        <authorList>
            <person name="Afonso C.L."/>
            <person name="Miller P.J."/>
            <person name="Scott M.A."/>
            <person name="Spackman E."/>
            <person name="Goraichik I."/>
            <person name="Dimitrov K.M."/>
            <person name="Suarez D.L."/>
            <person name="Swayne D.E."/>
        </authorList>
    </citation>
    <scope>NUCLEOTIDE SEQUENCE [LARGE SCALE GENOMIC DNA]</scope>
    <source>
        <strain evidence="12 13">DSM 12816</strain>
    </source>
</reference>
<dbReference type="Gene3D" id="1.10.1420.10">
    <property type="match status" value="2"/>
</dbReference>
<evidence type="ECO:0000256" key="4">
    <source>
        <dbReference type="ARBA" id="ARBA00022763"/>
    </source>
</evidence>
<protein>
    <recommendedName>
        <fullName evidence="2 9">DNA mismatch repair protein MutS</fullName>
    </recommendedName>
</protein>
<dbReference type="InterPro" id="IPR017261">
    <property type="entry name" value="DNA_mismatch_repair_MutS/MSH"/>
</dbReference>
<dbReference type="Proteomes" id="UP000192790">
    <property type="component" value="Unassembled WGS sequence"/>
</dbReference>
<dbReference type="GO" id="GO:0005829">
    <property type="term" value="C:cytosol"/>
    <property type="evidence" value="ECO:0007669"/>
    <property type="project" value="TreeGrafter"/>
</dbReference>
<dbReference type="InterPro" id="IPR045076">
    <property type="entry name" value="MutS"/>
</dbReference>
<dbReference type="SMART" id="SM00533">
    <property type="entry name" value="MUTSd"/>
    <property type="match status" value="1"/>
</dbReference>
<dbReference type="SUPFAM" id="SSF48334">
    <property type="entry name" value="DNA repair protein MutS, domain III"/>
    <property type="match status" value="1"/>
</dbReference>
<keyword evidence="7 9" id="KW-0234">DNA repair</keyword>
<dbReference type="Gene3D" id="3.40.50.300">
    <property type="entry name" value="P-loop containing nucleotide triphosphate hydrolases"/>
    <property type="match status" value="1"/>
</dbReference>
<dbReference type="SUPFAM" id="SSF53150">
    <property type="entry name" value="DNA repair protein MutS, domain II"/>
    <property type="match status" value="1"/>
</dbReference>
<dbReference type="InterPro" id="IPR000432">
    <property type="entry name" value="DNA_mismatch_repair_MutS_C"/>
</dbReference>
<dbReference type="SUPFAM" id="SSF52540">
    <property type="entry name" value="P-loop containing nucleoside triphosphate hydrolases"/>
    <property type="match status" value="1"/>
</dbReference>
<organism evidence="12 13">
    <name type="scientific">Papillibacter cinnamivorans DSM 12816</name>
    <dbReference type="NCBI Taxonomy" id="1122930"/>
    <lineage>
        <taxon>Bacteria</taxon>
        <taxon>Bacillati</taxon>
        <taxon>Bacillota</taxon>
        <taxon>Clostridia</taxon>
        <taxon>Eubacteriales</taxon>
        <taxon>Oscillospiraceae</taxon>
        <taxon>Papillibacter</taxon>
    </lineage>
</organism>
<dbReference type="NCBIfam" id="NF003810">
    <property type="entry name" value="PRK05399.1"/>
    <property type="match status" value="1"/>
</dbReference>